<evidence type="ECO:0000313" key="19">
    <source>
        <dbReference type="Proteomes" id="UP000069654"/>
    </source>
</evidence>
<dbReference type="GO" id="GO:0020037">
    <property type="term" value="F:heme binding"/>
    <property type="evidence" value="ECO:0007669"/>
    <property type="project" value="InterPro"/>
</dbReference>
<evidence type="ECO:0000256" key="10">
    <source>
        <dbReference type="ARBA" id="ARBA00023098"/>
    </source>
</evidence>
<comment type="similarity">
    <text evidence="2">Belongs to the cytochrome P450 family.</text>
</comment>
<keyword evidence="5" id="KW-0479">Metal-binding</keyword>
<comment type="pathway">
    <text evidence="13">Steroid metabolism; cholesterol degradation.</text>
</comment>
<gene>
    <name evidence="18" type="ORF">RMCT_3963</name>
</gene>
<keyword evidence="12" id="KW-0753">Steroid metabolism</keyword>
<evidence type="ECO:0000256" key="3">
    <source>
        <dbReference type="ARBA" id="ARBA00022548"/>
    </source>
</evidence>
<keyword evidence="4" id="KW-0349">Heme</keyword>
<evidence type="ECO:0000256" key="8">
    <source>
        <dbReference type="ARBA" id="ARBA00023004"/>
    </source>
</evidence>
<dbReference type="PANTHER" id="PTHR46696">
    <property type="entry name" value="P450, PUTATIVE (EUROFUNG)-RELATED"/>
    <property type="match status" value="1"/>
</dbReference>
<keyword evidence="9" id="KW-0503">Monooxygenase</keyword>
<dbReference type="InterPro" id="IPR002397">
    <property type="entry name" value="Cyt_P450_B"/>
</dbReference>
<name>A0A100XI52_MYCTH</name>
<dbReference type="OMA" id="MWTIYEM"/>
<dbReference type="Proteomes" id="UP000069654">
    <property type="component" value="Unassembled WGS sequence"/>
</dbReference>
<keyword evidence="3" id="KW-0153">Cholesterol metabolism</keyword>
<dbReference type="PANTHER" id="PTHR46696:SF4">
    <property type="entry name" value="BIOTIN BIOSYNTHESIS CYTOCHROME P450"/>
    <property type="match status" value="1"/>
</dbReference>
<dbReference type="Pfam" id="PF00067">
    <property type="entry name" value="p450"/>
    <property type="match status" value="1"/>
</dbReference>
<evidence type="ECO:0000256" key="7">
    <source>
        <dbReference type="ARBA" id="ARBA00023002"/>
    </source>
</evidence>
<evidence type="ECO:0000256" key="11">
    <source>
        <dbReference type="ARBA" id="ARBA00023166"/>
    </source>
</evidence>
<evidence type="ECO:0000256" key="15">
    <source>
        <dbReference type="ARBA" id="ARBA00079588"/>
    </source>
</evidence>
<protein>
    <recommendedName>
        <fullName evidence="14">Steroid C26-monooxygenase</fullName>
    </recommendedName>
    <alternativeName>
        <fullName evidence="15">Cholest-4-en-3-one C26-monooxygenase</fullName>
    </alternativeName>
    <alternativeName>
        <fullName evidence="17">Cholesterol C26-monooxygenase</fullName>
    </alternativeName>
    <alternativeName>
        <fullName evidence="16">Steroid C27-monooxygenase</fullName>
    </alternativeName>
</protein>
<keyword evidence="7" id="KW-0560">Oxidoreductase</keyword>
<evidence type="ECO:0000256" key="6">
    <source>
        <dbReference type="ARBA" id="ARBA00022963"/>
    </source>
</evidence>
<keyword evidence="8" id="KW-0408">Iron</keyword>
<dbReference type="EMBL" id="BCTB01000050">
    <property type="protein sequence ID" value="GAT16994.1"/>
    <property type="molecule type" value="Genomic_DNA"/>
</dbReference>
<dbReference type="GO" id="GO:0006707">
    <property type="term" value="P:cholesterol catabolic process"/>
    <property type="evidence" value="ECO:0007669"/>
    <property type="project" value="TreeGrafter"/>
</dbReference>
<dbReference type="Gene3D" id="1.10.630.10">
    <property type="entry name" value="Cytochrome P450"/>
    <property type="match status" value="1"/>
</dbReference>
<evidence type="ECO:0000256" key="17">
    <source>
        <dbReference type="ARBA" id="ARBA00083909"/>
    </source>
</evidence>
<comment type="cofactor">
    <cofactor evidence="1">
        <name>heme</name>
        <dbReference type="ChEBI" id="CHEBI:30413"/>
    </cofactor>
</comment>
<evidence type="ECO:0000256" key="5">
    <source>
        <dbReference type="ARBA" id="ARBA00022723"/>
    </source>
</evidence>
<reference evidence="19" key="2">
    <citation type="submission" date="2016-02" db="EMBL/GenBank/DDBJ databases">
        <title>Draft genome sequence of five rapidly growing Mycobacterium species.</title>
        <authorList>
            <person name="Katahira K."/>
            <person name="Gotou Y."/>
            <person name="Iida K."/>
            <person name="Ogura Y."/>
            <person name="Hayashi T."/>
        </authorList>
    </citation>
    <scope>NUCLEOTIDE SEQUENCE [LARGE SCALE GENOMIC DNA]</scope>
    <source>
        <strain evidence="19">JCM6362</strain>
    </source>
</reference>
<dbReference type="STRING" id="1797.RMCT_3963"/>
<dbReference type="RefSeq" id="WP_003923900.1">
    <property type="nucleotide sequence ID" value="NZ_BCTB01000050.1"/>
</dbReference>
<dbReference type="InterPro" id="IPR036396">
    <property type="entry name" value="Cyt_P450_sf"/>
</dbReference>
<accession>A0A100XI52</accession>
<evidence type="ECO:0000313" key="18">
    <source>
        <dbReference type="EMBL" id="GAT16994.1"/>
    </source>
</evidence>
<evidence type="ECO:0000256" key="2">
    <source>
        <dbReference type="ARBA" id="ARBA00010617"/>
    </source>
</evidence>
<dbReference type="AlphaFoldDB" id="A0A100XI52"/>
<dbReference type="PRINTS" id="PR00359">
    <property type="entry name" value="BP450"/>
</dbReference>
<proteinExistence type="inferred from homology"/>
<evidence type="ECO:0000256" key="13">
    <source>
        <dbReference type="ARBA" id="ARBA00049645"/>
    </source>
</evidence>
<evidence type="ECO:0000256" key="9">
    <source>
        <dbReference type="ARBA" id="ARBA00023033"/>
    </source>
</evidence>
<dbReference type="GO" id="GO:0036199">
    <property type="term" value="F:cholest-4-en-3-one 26-monooxygenase activity"/>
    <property type="evidence" value="ECO:0007669"/>
    <property type="project" value="TreeGrafter"/>
</dbReference>
<dbReference type="SUPFAM" id="SSF48264">
    <property type="entry name" value="Cytochrome P450"/>
    <property type="match status" value="1"/>
</dbReference>
<evidence type="ECO:0000256" key="14">
    <source>
        <dbReference type="ARBA" id="ARBA00070775"/>
    </source>
</evidence>
<dbReference type="OrthoDB" id="5241086at2"/>
<reference evidence="18 19" key="1">
    <citation type="journal article" date="2016" name="Genome Announc.">
        <title>Draft Genome Sequences of Five Rapidly Growing Mycobacterium Species, M. thermoresistibile, M. fortuitum subsp. acetamidolyticum, M. canariasense, M. brisbanense, and M. novocastrense.</title>
        <authorList>
            <person name="Katahira K."/>
            <person name="Ogura Y."/>
            <person name="Gotoh Y."/>
            <person name="Hayashi T."/>
        </authorList>
    </citation>
    <scope>NUCLEOTIDE SEQUENCE [LARGE SCALE GENOMIC DNA]</scope>
    <source>
        <strain evidence="18 19">JCM6362</strain>
    </source>
</reference>
<dbReference type="CDD" id="cd11033">
    <property type="entry name" value="CYP142-like"/>
    <property type="match status" value="1"/>
</dbReference>
<evidence type="ECO:0000256" key="1">
    <source>
        <dbReference type="ARBA" id="ARBA00001971"/>
    </source>
</evidence>
<dbReference type="GO" id="GO:0008395">
    <property type="term" value="F:steroid hydroxylase activity"/>
    <property type="evidence" value="ECO:0007669"/>
    <property type="project" value="TreeGrafter"/>
</dbReference>
<dbReference type="FunFam" id="1.10.630.10:FF:000018">
    <property type="entry name" value="Cytochrome P450 monooxygenase"/>
    <property type="match status" value="1"/>
</dbReference>
<keyword evidence="11" id="KW-1207">Sterol metabolism</keyword>
<dbReference type="InterPro" id="IPR001128">
    <property type="entry name" value="Cyt_P450"/>
</dbReference>
<comment type="caution">
    <text evidence="18">The sequence shown here is derived from an EMBL/GenBank/DDBJ whole genome shotgun (WGS) entry which is preliminary data.</text>
</comment>
<sequence>MTTETTEPRVDRPPFDPICISTLEFWSKTAEEREPYFKILRDERPVSWHPPIEGTMMPPPVDGVWAITRHEDIEYVSKNPQLFCSGQGTQVEAIPPEMLVLAESFLSMDGEEHSSLRRLISSVFTPRRLSIIRDQVNNQAKQIVDDFVKTKEGDFVEQVAKKLPMWTIYEMVGLPPEKRDETTRHADGMVSWADPEVAAGREPMQVILESLTALRETAMELADQRRAEPTDDLMSQLVQAEVDGRRLTNDELGAFFVLLSVAGNDTTRNSTSIATMALQEFPDQKELLLNDFDGHIHTAIEEFVRWATPVMTFRRTVTEDTVLRGQELKQGDWVLLMYSSGNRDERAFTDPHKFDIRRKPNPHVAFGGGGPHYCMGAFLAKMQLEAMFRELLFRAPTLRVGEPSYLRSNFMRAVKSLPYTLD</sequence>
<evidence type="ECO:0000256" key="12">
    <source>
        <dbReference type="ARBA" id="ARBA00023221"/>
    </source>
</evidence>
<keyword evidence="10" id="KW-0443">Lipid metabolism</keyword>
<keyword evidence="6" id="KW-0442">Lipid degradation</keyword>
<evidence type="ECO:0000256" key="16">
    <source>
        <dbReference type="ARBA" id="ARBA00082981"/>
    </source>
</evidence>
<organism evidence="18 19">
    <name type="scientific">Mycolicibacterium thermoresistibile</name>
    <name type="common">Mycobacterium thermoresistibile</name>
    <dbReference type="NCBI Taxonomy" id="1797"/>
    <lineage>
        <taxon>Bacteria</taxon>
        <taxon>Bacillati</taxon>
        <taxon>Actinomycetota</taxon>
        <taxon>Actinomycetes</taxon>
        <taxon>Mycobacteriales</taxon>
        <taxon>Mycobacteriaceae</taxon>
        <taxon>Mycolicibacterium</taxon>
    </lineage>
</organism>
<evidence type="ECO:0000256" key="4">
    <source>
        <dbReference type="ARBA" id="ARBA00022617"/>
    </source>
</evidence>
<dbReference type="GO" id="GO:0005506">
    <property type="term" value="F:iron ion binding"/>
    <property type="evidence" value="ECO:0007669"/>
    <property type="project" value="InterPro"/>
</dbReference>